<protein>
    <submittedName>
        <fullName evidence="2">Putative secreted peptide</fullName>
    </submittedName>
</protein>
<proteinExistence type="predicted"/>
<evidence type="ECO:0000256" key="1">
    <source>
        <dbReference type="SAM" id="SignalP"/>
    </source>
</evidence>
<sequence>MVMRVLLTTALATIDAFRTLAKAPDRCHHQRAAIPDRCLLVAGFARKVKALFRFGLATTAGRHLGLIL</sequence>
<dbReference type="EMBL" id="GGFM01011519">
    <property type="protein sequence ID" value="MBW32270.1"/>
    <property type="molecule type" value="Transcribed_RNA"/>
</dbReference>
<evidence type="ECO:0000313" key="2">
    <source>
        <dbReference type="EMBL" id="MBW32270.1"/>
    </source>
</evidence>
<accession>A0A2M3ZV00</accession>
<name>A0A2M3ZV00_9DIPT</name>
<reference evidence="2" key="1">
    <citation type="submission" date="2018-01" db="EMBL/GenBank/DDBJ databases">
        <title>An insight into the sialome of Amazonian anophelines.</title>
        <authorList>
            <person name="Ribeiro J.M."/>
            <person name="Scarpassa V."/>
            <person name="Calvo E."/>
        </authorList>
    </citation>
    <scope>NUCLEOTIDE SEQUENCE</scope>
    <source>
        <tissue evidence="2">Salivary glands</tissue>
    </source>
</reference>
<dbReference type="AlphaFoldDB" id="A0A2M3ZV00"/>
<feature type="signal peptide" evidence="1">
    <location>
        <begin position="1"/>
        <end position="16"/>
    </location>
</feature>
<keyword evidence="1" id="KW-0732">Signal</keyword>
<feature type="chain" id="PRO_5014649665" evidence="1">
    <location>
        <begin position="17"/>
        <end position="68"/>
    </location>
</feature>
<organism evidence="2">
    <name type="scientific">Anopheles braziliensis</name>
    <dbReference type="NCBI Taxonomy" id="58242"/>
    <lineage>
        <taxon>Eukaryota</taxon>
        <taxon>Metazoa</taxon>
        <taxon>Ecdysozoa</taxon>
        <taxon>Arthropoda</taxon>
        <taxon>Hexapoda</taxon>
        <taxon>Insecta</taxon>
        <taxon>Pterygota</taxon>
        <taxon>Neoptera</taxon>
        <taxon>Endopterygota</taxon>
        <taxon>Diptera</taxon>
        <taxon>Nematocera</taxon>
        <taxon>Culicoidea</taxon>
        <taxon>Culicidae</taxon>
        <taxon>Anophelinae</taxon>
        <taxon>Anopheles</taxon>
    </lineage>
</organism>